<comment type="caution">
    <text evidence="5">The sequence shown here is derived from an EMBL/GenBank/DDBJ whole genome shotgun (WGS) entry which is preliminary data.</text>
</comment>
<evidence type="ECO:0000313" key="5">
    <source>
        <dbReference type="EMBL" id="PNG94796.1"/>
    </source>
</evidence>
<name>A0A2J7Z3E3_STRMQ</name>
<dbReference type="InterPro" id="IPR006162">
    <property type="entry name" value="Ppantetheine_attach_site"/>
</dbReference>
<reference evidence="5 6" key="1">
    <citation type="submission" date="2015-09" db="EMBL/GenBank/DDBJ databases">
        <title>Genome sequence, genome mining and natural product profiling of a biocontrol bacterium Streptomyces malaysiensis F913.</title>
        <authorList>
            <person name="Xu Y."/>
            <person name="Wei J."/>
            <person name="Xie J."/>
            <person name="Li T."/>
            <person name="Zhou Z."/>
        </authorList>
    </citation>
    <scope>NUCLEOTIDE SEQUENCE [LARGE SCALE GENOMIC DNA]</scope>
    <source>
        <strain evidence="5 6">F913</strain>
    </source>
</reference>
<dbReference type="EMBL" id="LJIW01000001">
    <property type="protein sequence ID" value="PNG94796.1"/>
    <property type="molecule type" value="Genomic_DNA"/>
</dbReference>
<dbReference type="SUPFAM" id="SSF47336">
    <property type="entry name" value="ACP-like"/>
    <property type="match status" value="1"/>
</dbReference>
<organism evidence="5 6">
    <name type="scientific">Streptomyces malaysiensis</name>
    <dbReference type="NCBI Taxonomy" id="92644"/>
    <lineage>
        <taxon>Bacteria</taxon>
        <taxon>Bacillati</taxon>
        <taxon>Actinomycetota</taxon>
        <taxon>Actinomycetes</taxon>
        <taxon>Kitasatosporales</taxon>
        <taxon>Streptomycetaceae</taxon>
        <taxon>Streptomyces</taxon>
        <taxon>Streptomyces violaceusniger group</taxon>
    </lineage>
</organism>
<accession>A0A2J7Z3E3</accession>
<dbReference type="PROSITE" id="PS50075">
    <property type="entry name" value="CARRIER"/>
    <property type="match status" value="1"/>
</dbReference>
<keyword evidence="2" id="KW-0596">Phosphopantetheine</keyword>
<evidence type="ECO:0000256" key="1">
    <source>
        <dbReference type="ARBA" id="ARBA00001957"/>
    </source>
</evidence>
<dbReference type="NCBIfam" id="TIGR01720">
    <property type="entry name" value="NRPS-para261"/>
    <property type="match status" value="1"/>
</dbReference>
<dbReference type="RefSeq" id="WP_102933445.1">
    <property type="nucleotide sequence ID" value="NZ_LJIW01000001.1"/>
</dbReference>
<keyword evidence="6" id="KW-1185">Reference proteome</keyword>
<dbReference type="AlphaFoldDB" id="A0A2J7Z3E3"/>
<dbReference type="GO" id="GO:0031177">
    <property type="term" value="F:phosphopantetheine binding"/>
    <property type="evidence" value="ECO:0007669"/>
    <property type="project" value="InterPro"/>
</dbReference>
<dbReference type="PANTHER" id="PTHR45398:SF1">
    <property type="entry name" value="ENZYME, PUTATIVE (JCVI)-RELATED"/>
    <property type="match status" value="1"/>
</dbReference>
<dbReference type="GO" id="GO:0003824">
    <property type="term" value="F:catalytic activity"/>
    <property type="evidence" value="ECO:0007669"/>
    <property type="project" value="InterPro"/>
</dbReference>
<evidence type="ECO:0000256" key="3">
    <source>
        <dbReference type="ARBA" id="ARBA00022553"/>
    </source>
</evidence>
<comment type="cofactor">
    <cofactor evidence="1">
        <name>pantetheine 4'-phosphate</name>
        <dbReference type="ChEBI" id="CHEBI:47942"/>
    </cofactor>
</comment>
<dbReference type="InterPro" id="IPR023213">
    <property type="entry name" value="CAT-like_dom_sf"/>
</dbReference>
<dbReference type="Pfam" id="PF00550">
    <property type="entry name" value="PP-binding"/>
    <property type="match status" value="1"/>
</dbReference>
<dbReference type="InterPro" id="IPR009081">
    <property type="entry name" value="PP-bd_ACP"/>
</dbReference>
<dbReference type="GO" id="GO:0017000">
    <property type="term" value="P:antibiotic biosynthetic process"/>
    <property type="evidence" value="ECO:0007669"/>
    <property type="project" value="UniProtKB-ARBA"/>
</dbReference>
<dbReference type="Gene3D" id="1.10.1200.10">
    <property type="entry name" value="ACP-like"/>
    <property type="match status" value="1"/>
</dbReference>
<protein>
    <recommendedName>
        <fullName evidence="4">Carrier domain-containing protein</fullName>
    </recommendedName>
</protein>
<proteinExistence type="predicted"/>
<dbReference type="InterPro" id="IPR010060">
    <property type="entry name" value="NRPS_synth"/>
</dbReference>
<keyword evidence="3" id="KW-0597">Phosphoprotein</keyword>
<dbReference type="PANTHER" id="PTHR45398">
    <property type="match status" value="1"/>
</dbReference>
<evidence type="ECO:0000259" key="4">
    <source>
        <dbReference type="PROSITE" id="PS50075"/>
    </source>
</evidence>
<dbReference type="PROSITE" id="PS00012">
    <property type="entry name" value="PHOSPHOPANTETHEINE"/>
    <property type="match status" value="1"/>
</dbReference>
<dbReference type="SMART" id="SM00823">
    <property type="entry name" value="PKS_PP"/>
    <property type="match status" value="1"/>
</dbReference>
<gene>
    <name evidence="5" type="ORF">SMF913_10821</name>
</gene>
<dbReference type="Pfam" id="PF00668">
    <property type="entry name" value="Condensation"/>
    <property type="match status" value="1"/>
</dbReference>
<evidence type="ECO:0000313" key="6">
    <source>
        <dbReference type="Proteomes" id="UP000236520"/>
    </source>
</evidence>
<dbReference type="SUPFAM" id="SSF52777">
    <property type="entry name" value="CoA-dependent acyltransferases"/>
    <property type="match status" value="2"/>
</dbReference>
<dbReference type="Gene3D" id="3.30.559.30">
    <property type="entry name" value="Nonribosomal peptide synthetase, condensation domain"/>
    <property type="match status" value="1"/>
</dbReference>
<dbReference type="InterPro" id="IPR020806">
    <property type="entry name" value="PKS_PP-bd"/>
</dbReference>
<dbReference type="GO" id="GO:0008610">
    <property type="term" value="P:lipid biosynthetic process"/>
    <property type="evidence" value="ECO:0007669"/>
    <property type="project" value="UniProtKB-ARBA"/>
</dbReference>
<dbReference type="Proteomes" id="UP000236520">
    <property type="component" value="Unassembled WGS sequence"/>
</dbReference>
<dbReference type="Gene3D" id="3.30.559.10">
    <property type="entry name" value="Chloramphenicol acetyltransferase-like domain"/>
    <property type="match status" value="1"/>
</dbReference>
<dbReference type="InterPro" id="IPR001242">
    <property type="entry name" value="Condensation_dom"/>
</dbReference>
<sequence>MTTPGFTERLARLTPAQREALERLLDERRATGAATALSPADGRPRNATEEALARIWAECLGVPVPSVHDGFWALGGDSIIGMQIAARAAAEGIAVSPQQVLEAETVARLAELATTGEAVRDEADQPLGEVPLTPIQRWFFEQDLPGARHWDQTLYLPVRRALDPELLHRALCAVVAHHDVLRSAFRQDAAGGGDGWRHEVRSAAPDPPLTVVRLPEEDGAARRAREDAAVESAQRSLDLADGPLVAAVLLQEDDGPAGPGRLVLVAHHLVVDGISLRLLTDDLERAYRALEGGREPILPARTTSFRRWAQLLRRWADHPDVAGQLPYWRSVPDASAAALPFTAPDEPGEGPRADTIGRSATVRRRLGQDVTEALLRDAPARGLSPLNLLLAALLRAWPRSPGATELQLDLEAHGREVVESGANVSRTVGWFTSIFPVRLPLPSAAGGDPAEEVADEVAAVGGRLDAVPHRGLGYGLLRYLSGAPGARLAELPQSRLSFNYLGRFERSVDDAVFGAPAQVPSVLQSPDAPRRYLLELVVTAVERELVVELTHARDHLPDEAAEALTETYVRHIGELARQATGGTGARTGGVAEDQLAAIKRRMGMA</sequence>
<evidence type="ECO:0000256" key="2">
    <source>
        <dbReference type="ARBA" id="ARBA00022450"/>
    </source>
</evidence>
<dbReference type="InterPro" id="IPR036736">
    <property type="entry name" value="ACP-like_sf"/>
</dbReference>
<feature type="domain" description="Carrier" evidence="4">
    <location>
        <begin position="43"/>
        <end position="117"/>
    </location>
</feature>